<dbReference type="AlphaFoldDB" id="A0A212IX51"/>
<sequence length="215" mass="23502">MHTKEFFRNKHYTDIPVASKDRRCTLRASILSIILCSLLLIGCAGNIVNLSYPPLQKAAAPGAAKNISVCVVDFANKRQESAAIGKRLNDDPILPRTPVERWLATGLALELENAGYTVIMAETLPAALMRGADYIVAGEVEEVWLAEVSYTRFTGTIRASISLLDGKGDHITRNAYNSVYSKTILPIYGVPQSLLDEALAEMLLPAVRLLAKTMQ</sequence>
<evidence type="ECO:0000256" key="1">
    <source>
        <dbReference type="SAM" id="Phobius"/>
    </source>
</evidence>
<feature type="transmembrane region" description="Helical" evidence="1">
    <location>
        <begin position="28"/>
        <end position="48"/>
    </location>
</feature>
<reference evidence="2" key="1">
    <citation type="submission" date="2016-04" db="EMBL/GenBank/DDBJ databases">
        <authorList>
            <person name="Evans L.H."/>
            <person name="Alamgir A."/>
            <person name="Owens N."/>
            <person name="Weber N.D."/>
            <person name="Virtaneva K."/>
            <person name="Barbian K."/>
            <person name="Babar A."/>
            <person name="Rosenke K."/>
        </authorList>
    </citation>
    <scope>NUCLEOTIDE SEQUENCE</scope>
    <source>
        <strain evidence="2">86</strain>
    </source>
</reference>
<protein>
    <submittedName>
        <fullName evidence="2">Uncharacterized protein</fullName>
    </submittedName>
</protein>
<proteinExistence type="predicted"/>
<accession>A0A212IX51</accession>
<dbReference type="EMBL" id="FLUQ01000001">
    <property type="protein sequence ID" value="SBV91766.1"/>
    <property type="molecule type" value="Genomic_DNA"/>
</dbReference>
<name>A0A212IX51_9DELT</name>
<evidence type="ECO:0000313" key="2">
    <source>
        <dbReference type="EMBL" id="SBV91766.1"/>
    </source>
</evidence>
<organism evidence="2">
    <name type="scientific">uncultured delta proteobacterium</name>
    <dbReference type="NCBI Taxonomy" id="34034"/>
    <lineage>
        <taxon>Bacteria</taxon>
        <taxon>Deltaproteobacteria</taxon>
        <taxon>environmental samples</taxon>
    </lineage>
</organism>
<keyword evidence="1" id="KW-0472">Membrane</keyword>
<keyword evidence="1" id="KW-0812">Transmembrane</keyword>
<gene>
    <name evidence="2" type="ORF">KL86DPRO_10245</name>
</gene>
<keyword evidence="1" id="KW-1133">Transmembrane helix</keyword>